<protein>
    <submittedName>
        <fullName evidence="2">Uncharacterized protein</fullName>
    </submittedName>
</protein>
<evidence type="ECO:0000313" key="2">
    <source>
        <dbReference type="EMBL" id="AXH93614.1"/>
    </source>
</evidence>
<gene>
    <name evidence="2" type="ORF">DVH21_28875</name>
</gene>
<feature type="region of interest" description="Disordered" evidence="1">
    <location>
        <begin position="68"/>
        <end position="88"/>
    </location>
</feature>
<dbReference type="Proteomes" id="UP000253958">
    <property type="component" value="Chromosome"/>
</dbReference>
<feature type="compositionally biased region" description="Basic residues" evidence="1">
    <location>
        <begin position="75"/>
        <end position="88"/>
    </location>
</feature>
<dbReference type="EMBL" id="CP031263">
    <property type="protein sequence ID" value="AXH93614.1"/>
    <property type="molecule type" value="Genomic_DNA"/>
</dbReference>
<name>A0A6N3KAU2_9ACTN</name>
<dbReference type="AlphaFoldDB" id="A0A6N3KAU2"/>
<proteinExistence type="predicted"/>
<organism evidence="2 3">
    <name type="scientific">Micromonospora aurantiaca</name>
    <name type="common">nom. illeg.</name>
    <dbReference type="NCBI Taxonomy" id="47850"/>
    <lineage>
        <taxon>Bacteria</taxon>
        <taxon>Bacillati</taxon>
        <taxon>Actinomycetota</taxon>
        <taxon>Actinomycetes</taxon>
        <taxon>Micromonosporales</taxon>
        <taxon>Micromonosporaceae</taxon>
        <taxon>Micromonospora</taxon>
    </lineage>
</organism>
<evidence type="ECO:0000256" key="1">
    <source>
        <dbReference type="SAM" id="MobiDB-lite"/>
    </source>
</evidence>
<reference evidence="2 3" key="2">
    <citation type="submission" date="2018-08" db="EMBL/GenBank/DDBJ databases">
        <title>Streptomyces kandeliansis sp. nov., an endophytic bacterium isolated from mangrove plant.</title>
        <authorList>
            <person name="Wang R."/>
        </authorList>
    </citation>
    <scope>NUCLEOTIDE SEQUENCE [LARGE SCALE GENOMIC DNA]</scope>
    <source>
        <strain evidence="3">H14(2018)</strain>
    </source>
</reference>
<reference evidence="2 3" key="1">
    <citation type="submission" date="2018-07" db="EMBL/GenBank/DDBJ databases">
        <authorList>
            <person name="Ye Y."/>
        </authorList>
    </citation>
    <scope>NUCLEOTIDE SEQUENCE [LARGE SCALE GENOMIC DNA]</scope>
    <source>
        <strain evidence="3">H14(2018)</strain>
    </source>
</reference>
<sequence>MMAASGRARAQVTSAGVYGSVAQVNIAAAPPPSRTAVCAPSADNADAACSARRRTSVSRPLSPVAVTATVTVRHSGSRRAARSSRKAA</sequence>
<evidence type="ECO:0000313" key="3">
    <source>
        <dbReference type="Proteomes" id="UP000253958"/>
    </source>
</evidence>
<accession>A0A6N3KAU2</accession>